<dbReference type="EMBL" id="CM039170">
    <property type="protein sequence ID" value="KAH9806416.1"/>
    <property type="molecule type" value="Genomic_DNA"/>
</dbReference>
<proteinExistence type="predicted"/>
<reference evidence="2" key="1">
    <citation type="journal article" date="2023" name="Hortic. Res.">
        <title>A chromosome-level phased genome enabling allele-level studies in sweet orange: a case study on citrus Huanglongbing tolerance.</title>
        <authorList>
            <person name="Wu B."/>
            <person name="Yu Q."/>
            <person name="Deng Z."/>
            <person name="Duan Y."/>
            <person name="Luo F."/>
            <person name="Gmitter F. Jr."/>
        </authorList>
    </citation>
    <scope>NUCLEOTIDE SEQUENCE [LARGE SCALE GENOMIC DNA]</scope>
    <source>
        <strain evidence="2">cv. Valencia</strain>
    </source>
</reference>
<protein>
    <submittedName>
        <fullName evidence="1">Class V chitinase</fullName>
    </submittedName>
</protein>
<organism evidence="1 2">
    <name type="scientific">Citrus sinensis</name>
    <name type="common">Sweet orange</name>
    <name type="synonym">Citrus aurantium var. sinensis</name>
    <dbReference type="NCBI Taxonomy" id="2711"/>
    <lineage>
        <taxon>Eukaryota</taxon>
        <taxon>Viridiplantae</taxon>
        <taxon>Streptophyta</taxon>
        <taxon>Embryophyta</taxon>
        <taxon>Tracheophyta</taxon>
        <taxon>Spermatophyta</taxon>
        <taxon>Magnoliopsida</taxon>
        <taxon>eudicotyledons</taxon>
        <taxon>Gunneridae</taxon>
        <taxon>Pentapetalae</taxon>
        <taxon>rosids</taxon>
        <taxon>malvids</taxon>
        <taxon>Sapindales</taxon>
        <taxon>Rutaceae</taxon>
        <taxon>Aurantioideae</taxon>
        <taxon>Citrus</taxon>
    </lineage>
</organism>
<sequence>MAPKILPVLLSFILLLLQLHSSAGQNAVKAAYWFSGSNFPVADIDSTLFTHLLCAFADLDSQNFQVTVSSENQARFSSFTRTVQQKNPAVKALLSIGGGNASKESFAAMASQAASRKSFIDSSINLARSLNFHGLDIDWEYPDAAQMSDFGTLLTEWRSAVAAEARSSGKPALLLTAAVTYSANYFGAINPTSAISNSLDWTNVMAYDFFYSDDRTGSRITGPPAALFSPDRSQVSGDSGIRAWIQSGLSPKKIVLGFPFFGHSLQLANANNHGFWAPTSGVVNGGTMSYKEIRQFIMSTNATKVFNATVVSDYCYSGTTWIGYDDTQSVNTKVKYAKDNGLLGYFAWQISQDDNWILSREEKHLSGLGAVIRDEAGNVIAAAIKTSKFHGEVLFAEVEAMEWGLHIAKHAQLRFLVVESDSQERHYNWGALRISNRGKIEDVRAVVYILDNVRTLLFSVIFSYLTKSSLKLQSFLLIFIFE</sequence>
<accession>A0ACB8P7L8</accession>
<evidence type="ECO:0000313" key="1">
    <source>
        <dbReference type="EMBL" id="KAH9806416.1"/>
    </source>
</evidence>
<name>A0ACB8P7L8_CITSI</name>
<keyword evidence="2" id="KW-1185">Reference proteome</keyword>
<evidence type="ECO:0000313" key="2">
    <source>
        <dbReference type="Proteomes" id="UP000829398"/>
    </source>
</evidence>
<gene>
    <name evidence="1" type="ORF">KPL71_002758</name>
</gene>
<dbReference type="Proteomes" id="UP000829398">
    <property type="component" value="Chromosome 1"/>
</dbReference>
<comment type="caution">
    <text evidence="1">The sequence shown here is derived from an EMBL/GenBank/DDBJ whole genome shotgun (WGS) entry which is preliminary data.</text>
</comment>